<dbReference type="EMBL" id="WVUK01000065">
    <property type="protein sequence ID" value="KAF7488983.1"/>
    <property type="molecule type" value="Genomic_DNA"/>
</dbReference>
<reference evidence="2" key="3">
    <citation type="submission" date="2022-06" db="UniProtKB">
        <authorList>
            <consortium name="EnsemblMetazoa"/>
        </authorList>
    </citation>
    <scope>IDENTIFICATION</scope>
</reference>
<dbReference type="EnsemblMetazoa" id="SSS_7351s_mrna">
    <property type="protein sequence ID" value="KAF7488983.1"/>
    <property type="gene ID" value="SSS_7351"/>
</dbReference>
<dbReference type="Gene3D" id="3.40.50.300">
    <property type="entry name" value="P-loop containing nucleotide triphosphate hydrolases"/>
    <property type="match status" value="1"/>
</dbReference>
<sequence length="317" mass="36606">MSHPISLTLNKSILTEDEWWKIHRSISSPLSSSLMKHFYFGSILDLFQNDYSKLKRIALELDVDFKKLVELRKNYAEILINSRCRSSKEFFINESVRVLTGTSKLDSFFAAIPQQSIVEIVGASGSYKTTLISTIALESCSNNKIIIIDADQSLSKVGLQKVLLKKYEKYRNQQERTDELIKIYKIFNFQDLLDFFEFLSQTPTLHNSILIIDSINPLMFGLDQIRNSKFVANQLFFSLQCLKNIANLQVIYTKVDCKESECLDRYDFRIDLKKHSLDDNVDVGLQKFLRIHFRSNSLAGKTKETEDLIISINELVS</sequence>
<evidence type="ECO:0000313" key="1">
    <source>
        <dbReference type="EMBL" id="KAF7488983.1"/>
    </source>
</evidence>
<dbReference type="InterPro" id="IPR027417">
    <property type="entry name" value="P-loop_NTPase"/>
</dbReference>
<accession>A0A834VCV9</accession>
<keyword evidence="3" id="KW-1185">Reference proteome</keyword>
<dbReference type="SUPFAM" id="SSF52540">
    <property type="entry name" value="P-loop containing nucleoside triphosphate hydrolases"/>
    <property type="match status" value="1"/>
</dbReference>
<protein>
    <submittedName>
        <fullName evidence="1 2">Uncharacterized protein</fullName>
    </submittedName>
</protein>
<name>A0A834VCV9_SARSC</name>
<dbReference type="AlphaFoldDB" id="A0A834VCV9"/>
<gene>
    <name evidence="1" type="ORF">SSS_7351</name>
</gene>
<proteinExistence type="predicted"/>
<dbReference type="OrthoDB" id="10670168at2759"/>
<evidence type="ECO:0000313" key="3">
    <source>
        <dbReference type="Proteomes" id="UP000070412"/>
    </source>
</evidence>
<reference evidence="3" key="1">
    <citation type="journal article" date="2020" name="PLoS Negl. Trop. Dis.">
        <title>High-quality nuclear genome for Sarcoptes scabiei-A critical resource for a neglected parasite.</title>
        <authorList>
            <person name="Korhonen P.K."/>
            <person name="Gasser R.B."/>
            <person name="Ma G."/>
            <person name="Wang T."/>
            <person name="Stroehlein A.J."/>
            <person name="Young N.D."/>
            <person name="Ang C.S."/>
            <person name="Fernando D.D."/>
            <person name="Lu H.C."/>
            <person name="Taylor S."/>
            <person name="Reynolds S.L."/>
            <person name="Mofiz E."/>
            <person name="Najaraj S.H."/>
            <person name="Gowda H."/>
            <person name="Madugundu A."/>
            <person name="Renuse S."/>
            <person name="Holt D."/>
            <person name="Pandey A."/>
            <person name="Papenfuss A.T."/>
            <person name="Fischer K."/>
        </authorList>
    </citation>
    <scope>NUCLEOTIDE SEQUENCE [LARGE SCALE GENOMIC DNA]</scope>
</reference>
<dbReference type="Proteomes" id="UP000070412">
    <property type="component" value="Unassembled WGS sequence"/>
</dbReference>
<evidence type="ECO:0000313" key="2">
    <source>
        <dbReference type="EnsemblMetazoa" id="KAF7488983.1"/>
    </source>
</evidence>
<reference evidence="1" key="2">
    <citation type="submission" date="2020-01" db="EMBL/GenBank/DDBJ databases">
        <authorList>
            <person name="Korhonen P.K.K."/>
            <person name="Guangxu M.G."/>
            <person name="Wang T.W."/>
            <person name="Stroehlein A.J.S."/>
            <person name="Young N.D."/>
            <person name="Ang C.-S.A."/>
            <person name="Fernando D.W.F."/>
            <person name="Lu H.L."/>
            <person name="Taylor S.T."/>
            <person name="Ehtesham M.E.M."/>
            <person name="Najaraj S.H.N."/>
            <person name="Harsha G.H.G."/>
            <person name="Madugundu A.M."/>
            <person name="Renuse S.R."/>
            <person name="Holt D.H."/>
            <person name="Pandey A.P."/>
            <person name="Papenfuss A.P."/>
            <person name="Gasser R.B.G."/>
            <person name="Fischer K.F."/>
        </authorList>
    </citation>
    <scope>NUCLEOTIDE SEQUENCE</scope>
    <source>
        <strain evidence="1">SSS_KF_BRIS2020</strain>
    </source>
</reference>
<organism evidence="1">
    <name type="scientific">Sarcoptes scabiei</name>
    <name type="common">Itch mite</name>
    <name type="synonym">Acarus scabiei</name>
    <dbReference type="NCBI Taxonomy" id="52283"/>
    <lineage>
        <taxon>Eukaryota</taxon>
        <taxon>Metazoa</taxon>
        <taxon>Ecdysozoa</taxon>
        <taxon>Arthropoda</taxon>
        <taxon>Chelicerata</taxon>
        <taxon>Arachnida</taxon>
        <taxon>Acari</taxon>
        <taxon>Acariformes</taxon>
        <taxon>Sarcoptiformes</taxon>
        <taxon>Astigmata</taxon>
        <taxon>Psoroptidia</taxon>
        <taxon>Sarcoptoidea</taxon>
        <taxon>Sarcoptidae</taxon>
        <taxon>Sarcoptinae</taxon>
        <taxon>Sarcoptes</taxon>
    </lineage>
</organism>